<keyword evidence="9" id="KW-0804">Transcription</keyword>
<feature type="region of interest" description="Disordered" evidence="12">
    <location>
        <begin position="404"/>
        <end position="437"/>
    </location>
</feature>
<keyword evidence="4" id="KW-0677">Repeat</keyword>
<dbReference type="GO" id="GO:0000981">
    <property type="term" value="F:DNA-binding transcription factor activity, RNA polymerase II-specific"/>
    <property type="evidence" value="ECO:0007669"/>
    <property type="project" value="UniProtKB-ARBA"/>
</dbReference>
<keyword evidence="6" id="KW-0862">Zinc</keyword>
<dbReference type="GO" id="GO:0008270">
    <property type="term" value="F:zinc ion binding"/>
    <property type="evidence" value="ECO:0007669"/>
    <property type="project" value="UniProtKB-KW"/>
</dbReference>
<evidence type="ECO:0000256" key="11">
    <source>
        <dbReference type="PROSITE-ProRule" id="PRU00042"/>
    </source>
</evidence>
<evidence type="ECO:0000256" key="2">
    <source>
        <dbReference type="ARBA" id="ARBA00006991"/>
    </source>
</evidence>
<feature type="domain" description="C2H2-type" evidence="13">
    <location>
        <begin position="214"/>
        <end position="243"/>
    </location>
</feature>
<keyword evidence="7" id="KW-0805">Transcription regulation</keyword>
<name>A0A6A6ABQ3_9PLEO</name>
<evidence type="ECO:0000256" key="1">
    <source>
        <dbReference type="ARBA" id="ARBA00004123"/>
    </source>
</evidence>
<dbReference type="OrthoDB" id="427030at2759"/>
<dbReference type="GO" id="GO:0000978">
    <property type="term" value="F:RNA polymerase II cis-regulatory region sequence-specific DNA binding"/>
    <property type="evidence" value="ECO:0007669"/>
    <property type="project" value="UniProtKB-ARBA"/>
</dbReference>
<dbReference type="FunFam" id="3.30.160.60:FF:000557">
    <property type="entry name" value="zinc finger and SCAN domain-containing protein 29"/>
    <property type="match status" value="1"/>
</dbReference>
<dbReference type="InterPro" id="IPR013087">
    <property type="entry name" value="Znf_C2H2_type"/>
</dbReference>
<evidence type="ECO:0000256" key="5">
    <source>
        <dbReference type="ARBA" id="ARBA00022771"/>
    </source>
</evidence>
<evidence type="ECO:0000313" key="14">
    <source>
        <dbReference type="EMBL" id="KAF2128444.1"/>
    </source>
</evidence>
<feature type="domain" description="C2H2-type" evidence="13">
    <location>
        <begin position="274"/>
        <end position="301"/>
    </location>
</feature>
<keyword evidence="5 11" id="KW-0863">Zinc-finger</keyword>
<evidence type="ECO:0000313" key="15">
    <source>
        <dbReference type="Proteomes" id="UP000799771"/>
    </source>
</evidence>
<evidence type="ECO:0000256" key="3">
    <source>
        <dbReference type="ARBA" id="ARBA00022723"/>
    </source>
</evidence>
<dbReference type="PROSITE" id="PS50157">
    <property type="entry name" value="ZINC_FINGER_C2H2_2"/>
    <property type="match status" value="4"/>
</dbReference>
<organism evidence="14 15">
    <name type="scientific">Dothidotthia symphoricarpi CBS 119687</name>
    <dbReference type="NCBI Taxonomy" id="1392245"/>
    <lineage>
        <taxon>Eukaryota</taxon>
        <taxon>Fungi</taxon>
        <taxon>Dikarya</taxon>
        <taxon>Ascomycota</taxon>
        <taxon>Pezizomycotina</taxon>
        <taxon>Dothideomycetes</taxon>
        <taxon>Pleosporomycetidae</taxon>
        <taxon>Pleosporales</taxon>
        <taxon>Dothidotthiaceae</taxon>
        <taxon>Dothidotthia</taxon>
    </lineage>
</organism>
<protein>
    <submittedName>
        <fullName evidence="14">Zinc finger protein-like protein OZF</fullName>
    </submittedName>
</protein>
<sequence length="462" mass="51666">MATVPTNHHAGFWQGRPEHSYQVSNMNINTMVPHYDAPRSAANHHTPRSYQPTTSHMDMNLPLFSSTPLSSSVPYQPGAYAFDPASANPYNVQFSTINYAPNVSQSVSFAGVPDVQTLPTVREARNAFSLDGHLMVKSESQSAVVANSMYNDGSYSGELKRSQSEPTESTVTNFGTDVDTLMKAIQARQPPSSPRSECSEGTRTKGSQKPKKKYSCNMLNCSKNFYQKTHLEIHIRAHTGQKPFLCTAPNCGQRFSQLGNLKTHERRHTGERPYSCDICGKTFAQRGNVRAHKIVHQQDKPFNCQLDDCGKQFTQLGNLKSHQNKFHASTLRHLTLKFATIHSAEYVSNEDKALWEYFASLYKNSNKGIKGRGKDRRISAVPSATVPQHSAYMALPMDTMNQSYPSSFHPIESDRSSRSSSMFSDNTQPKSDNGYDFNAPLTATYPAQAAEYDMVFPERRLY</sequence>
<evidence type="ECO:0000256" key="8">
    <source>
        <dbReference type="ARBA" id="ARBA00023125"/>
    </source>
</evidence>
<dbReference type="RefSeq" id="XP_033522833.1">
    <property type="nucleotide sequence ID" value="XM_033663861.1"/>
</dbReference>
<dbReference type="PANTHER" id="PTHR23235">
    <property type="entry name" value="KRUEPPEL-LIKE TRANSCRIPTION FACTOR"/>
    <property type="match status" value="1"/>
</dbReference>
<evidence type="ECO:0000259" key="13">
    <source>
        <dbReference type="PROSITE" id="PS50157"/>
    </source>
</evidence>
<reference evidence="14" key="1">
    <citation type="journal article" date="2020" name="Stud. Mycol.">
        <title>101 Dothideomycetes genomes: a test case for predicting lifestyles and emergence of pathogens.</title>
        <authorList>
            <person name="Haridas S."/>
            <person name="Albert R."/>
            <person name="Binder M."/>
            <person name="Bloem J."/>
            <person name="Labutti K."/>
            <person name="Salamov A."/>
            <person name="Andreopoulos B."/>
            <person name="Baker S."/>
            <person name="Barry K."/>
            <person name="Bills G."/>
            <person name="Bluhm B."/>
            <person name="Cannon C."/>
            <person name="Castanera R."/>
            <person name="Culley D."/>
            <person name="Daum C."/>
            <person name="Ezra D."/>
            <person name="Gonzalez J."/>
            <person name="Henrissat B."/>
            <person name="Kuo A."/>
            <person name="Liang C."/>
            <person name="Lipzen A."/>
            <person name="Lutzoni F."/>
            <person name="Magnuson J."/>
            <person name="Mondo S."/>
            <person name="Nolan M."/>
            <person name="Ohm R."/>
            <person name="Pangilinan J."/>
            <person name="Park H.-J."/>
            <person name="Ramirez L."/>
            <person name="Alfaro M."/>
            <person name="Sun H."/>
            <person name="Tritt A."/>
            <person name="Yoshinaga Y."/>
            <person name="Zwiers L.-H."/>
            <person name="Turgeon B."/>
            <person name="Goodwin S."/>
            <person name="Spatafora J."/>
            <person name="Crous P."/>
            <person name="Grigoriev I."/>
        </authorList>
    </citation>
    <scope>NUCLEOTIDE SEQUENCE</scope>
    <source>
        <strain evidence="14">CBS 119687</strain>
    </source>
</reference>
<dbReference type="GeneID" id="54404293"/>
<evidence type="ECO:0000256" key="4">
    <source>
        <dbReference type="ARBA" id="ARBA00022737"/>
    </source>
</evidence>
<keyword evidence="15" id="KW-1185">Reference proteome</keyword>
<dbReference type="SUPFAM" id="SSF57667">
    <property type="entry name" value="beta-beta-alpha zinc fingers"/>
    <property type="match status" value="2"/>
</dbReference>
<dbReference type="PROSITE" id="PS00028">
    <property type="entry name" value="ZINC_FINGER_C2H2_1"/>
    <property type="match status" value="4"/>
</dbReference>
<dbReference type="InterPro" id="IPR036236">
    <property type="entry name" value="Znf_C2H2_sf"/>
</dbReference>
<keyword evidence="8" id="KW-0238">DNA-binding</keyword>
<keyword evidence="3" id="KW-0479">Metal-binding</keyword>
<evidence type="ECO:0000256" key="7">
    <source>
        <dbReference type="ARBA" id="ARBA00023015"/>
    </source>
</evidence>
<dbReference type="Gene3D" id="3.30.160.60">
    <property type="entry name" value="Classic Zinc Finger"/>
    <property type="match status" value="4"/>
</dbReference>
<feature type="region of interest" description="Disordered" evidence="12">
    <location>
        <begin position="186"/>
        <end position="212"/>
    </location>
</feature>
<evidence type="ECO:0000256" key="12">
    <source>
        <dbReference type="SAM" id="MobiDB-lite"/>
    </source>
</evidence>
<proteinExistence type="inferred from homology"/>
<dbReference type="SMART" id="SM00355">
    <property type="entry name" value="ZnF_C2H2"/>
    <property type="match status" value="4"/>
</dbReference>
<accession>A0A6A6ABQ3</accession>
<dbReference type="Pfam" id="PF00096">
    <property type="entry name" value="zf-C2H2"/>
    <property type="match status" value="4"/>
</dbReference>
<dbReference type="AlphaFoldDB" id="A0A6A6ABQ3"/>
<dbReference type="Proteomes" id="UP000799771">
    <property type="component" value="Unassembled WGS sequence"/>
</dbReference>
<dbReference type="PANTHER" id="PTHR23235:SF152">
    <property type="entry name" value="SI:DKEY-210J14.3"/>
    <property type="match status" value="1"/>
</dbReference>
<evidence type="ECO:0000256" key="9">
    <source>
        <dbReference type="ARBA" id="ARBA00023163"/>
    </source>
</evidence>
<gene>
    <name evidence="14" type="ORF">P153DRAFT_292892</name>
</gene>
<feature type="domain" description="C2H2-type" evidence="13">
    <location>
        <begin position="244"/>
        <end position="273"/>
    </location>
</feature>
<keyword evidence="10" id="KW-0539">Nucleus</keyword>
<dbReference type="EMBL" id="ML977508">
    <property type="protein sequence ID" value="KAF2128444.1"/>
    <property type="molecule type" value="Genomic_DNA"/>
</dbReference>
<comment type="similarity">
    <text evidence="2">Belongs to the krueppel C2H2-type zinc-finger protein family.</text>
</comment>
<evidence type="ECO:0000256" key="10">
    <source>
        <dbReference type="ARBA" id="ARBA00023242"/>
    </source>
</evidence>
<feature type="domain" description="C2H2-type" evidence="13">
    <location>
        <begin position="302"/>
        <end position="332"/>
    </location>
</feature>
<comment type="subcellular location">
    <subcellularLocation>
        <location evidence="1">Nucleus</location>
    </subcellularLocation>
</comment>
<evidence type="ECO:0000256" key="6">
    <source>
        <dbReference type="ARBA" id="ARBA00022833"/>
    </source>
</evidence>
<dbReference type="FunFam" id="3.30.160.60:FF:000072">
    <property type="entry name" value="zinc finger protein 143 isoform X1"/>
    <property type="match status" value="2"/>
</dbReference>